<keyword evidence="2" id="KW-1185">Reference proteome</keyword>
<name>A0AAF0AXS0_9SCHI</name>
<protein>
    <submittedName>
        <fullName evidence="1">Uncharacterized protein</fullName>
    </submittedName>
</protein>
<gene>
    <name evidence="1" type="ORF">SOMG_03570</name>
</gene>
<accession>A0AAF0AXS0</accession>
<dbReference type="GeneID" id="80877049"/>
<dbReference type="EMBL" id="CP115612">
    <property type="protein sequence ID" value="WBW74074.1"/>
    <property type="molecule type" value="Genomic_DNA"/>
</dbReference>
<sequence>MAIGLLNTLNIVHRFRDYARTKVGCSKVPQIIDRDWESLILGKEIDQFSTEAPGQNPANLFSKNFMNFDFPTSQ</sequence>
<reference evidence="1 2" key="1">
    <citation type="journal article" date="2023" name="G3 (Bethesda)">
        <title>A high-quality reference genome for the fission yeast Schizosaccharomyces osmophilus.</title>
        <authorList>
            <person name="Jia G.S."/>
            <person name="Zhang W.C."/>
            <person name="Liang Y."/>
            <person name="Liu X.H."/>
            <person name="Rhind N."/>
            <person name="Pidoux A."/>
            <person name="Brysch-Herzberg M."/>
            <person name="Du L.L."/>
        </authorList>
    </citation>
    <scope>NUCLEOTIDE SEQUENCE [LARGE SCALE GENOMIC DNA]</scope>
    <source>
        <strain evidence="1 2">CBS 15793</strain>
    </source>
</reference>
<dbReference type="KEGG" id="som:SOMG_03570"/>
<dbReference type="RefSeq" id="XP_056038317.1">
    <property type="nucleotide sequence ID" value="XM_056182360.1"/>
</dbReference>
<evidence type="ECO:0000313" key="2">
    <source>
        <dbReference type="Proteomes" id="UP001212411"/>
    </source>
</evidence>
<organism evidence="1 2">
    <name type="scientific">Schizosaccharomyces osmophilus</name>
    <dbReference type="NCBI Taxonomy" id="2545709"/>
    <lineage>
        <taxon>Eukaryota</taxon>
        <taxon>Fungi</taxon>
        <taxon>Dikarya</taxon>
        <taxon>Ascomycota</taxon>
        <taxon>Taphrinomycotina</taxon>
        <taxon>Schizosaccharomycetes</taxon>
        <taxon>Schizosaccharomycetales</taxon>
        <taxon>Schizosaccharomycetaceae</taxon>
        <taxon>Schizosaccharomyces</taxon>
    </lineage>
</organism>
<proteinExistence type="predicted"/>
<dbReference type="AlphaFoldDB" id="A0AAF0AXS0"/>
<evidence type="ECO:0000313" key="1">
    <source>
        <dbReference type="EMBL" id="WBW74074.1"/>
    </source>
</evidence>
<dbReference type="Proteomes" id="UP001212411">
    <property type="component" value="Chromosome 2"/>
</dbReference>